<dbReference type="Gene3D" id="3.30.420.10">
    <property type="entry name" value="Ribonuclease H-like superfamily/Ribonuclease H"/>
    <property type="match status" value="1"/>
</dbReference>
<reference evidence="3" key="2">
    <citation type="submission" date="2015-01" db="EMBL/GenBank/DDBJ databases">
        <title>Evolutionary Origins and Diversification of the Mycorrhizal Mutualists.</title>
        <authorList>
            <consortium name="DOE Joint Genome Institute"/>
            <consortium name="Mycorrhizal Genomics Consortium"/>
            <person name="Kohler A."/>
            <person name="Kuo A."/>
            <person name="Nagy L.G."/>
            <person name="Floudas D."/>
            <person name="Copeland A."/>
            <person name="Barry K.W."/>
            <person name="Cichocki N."/>
            <person name="Veneault-Fourrey C."/>
            <person name="LaButti K."/>
            <person name="Lindquist E.A."/>
            <person name="Lipzen A."/>
            <person name="Lundell T."/>
            <person name="Morin E."/>
            <person name="Murat C."/>
            <person name="Riley R."/>
            <person name="Ohm R."/>
            <person name="Sun H."/>
            <person name="Tunlid A."/>
            <person name="Henrissat B."/>
            <person name="Grigoriev I.V."/>
            <person name="Hibbett D.S."/>
            <person name="Martin F."/>
        </authorList>
    </citation>
    <scope>NUCLEOTIDE SEQUENCE [LARGE SCALE GENOMIC DNA]</scope>
    <source>
        <strain evidence="3">441</strain>
    </source>
</reference>
<feature type="non-terminal residue" evidence="2">
    <location>
        <position position="1"/>
    </location>
</feature>
<dbReference type="Proteomes" id="UP000054018">
    <property type="component" value="Unassembled WGS sequence"/>
</dbReference>
<dbReference type="AlphaFoldDB" id="A0A0C9Y3Y4"/>
<dbReference type="EMBL" id="KN833784">
    <property type="protein sequence ID" value="KIK19400.1"/>
    <property type="molecule type" value="Genomic_DNA"/>
</dbReference>
<feature type="domain" description="Tc1-like transposase DDE" evidence="1">
    <location>
        <begin position="1"/>
        <end position="25"/>
    </location>
</feature>
<evidence type="ECO:0000313" key="3">
    <source>
        <dbReference type="Proteomes" id="UP000054018"/>
    </source>
</evidence>
<dbReference type="STRING" id="765257.A0A0C9Y3Y4"/>
<accession>A0A0C9Y3Y4</accession>
<dbReference type="HOGENOM" id="CLU_056788_12_1_1"/>
<evidence type="ECO:0000259" key="1">
    <source>
        <dbReference type="Pfam" id="PF13358"/>
    </source>
</evidence>
<evidence type="ECO:0000313" key="2">
    <source>
        <dbReference type="EMBL" id="KIK19400.1"/>
    </source>
</evidence>
<dbReference type="GO" id="GO:0003676">
    <property type="term" value="F:nucleic acid binding"/>
    <property type="evidence" value="ECO:0007669"/>
    <property type="project" value="InterPro"/>
</dbReference>
<gene>
    <name evidence="2" type="ORF">PISMIDRAFT_43345</name>
</gene>
<organism evidence="2 3">
    <name type="scientific">Pisolithus microcarpus 441</name>
    <dbReference type="NCBI Taxonomy" id="765257"/>
    <lineage>
        <taxon>Eukaryota</taxon>
        <taxon>Fungi</taxon>
        <taxon>Dikarya</taxon>
        <taxon>Basidiomycota</taxon>
        <taxon>Agaricomycotina</taxon>
        <taxon>Agaricomycetes</taxon>
        <taxon>Agaricomycetidae</taxon>
        <taxon>Boletales</taxon>
        <taxon>Sclerodermatineae</taxon>
        <taxon>Pisolithaceae</taxon>
        <taxon>Pisolithus</taxon>
    </lineage>
</organism>
<dbReference type="InterPro" id="IPR038717">
    <property type="entry name" value="Tc1-like_DDE_dom"/>
</dbReference>
<dbReference type="InterPro" id="IPR036397">
    <property type="entry name" value="RNaseH_sf"/>
</dbReference>
<feature type="non-terminal residue" evidence="2">
    <location>
        <position position="66"/>
    </location>
</feature>
<keyword evidence="3" id="KW-1185">Reference proteome</keyword>
<reference evidence="2 3" key="1">
    <citation type="submission" date="2014-04" db="EMBL/GenBank/DDBJ databases">
        <authorList>
            <consortium name="DOE Joint Genome Institute"/>
            <person name="Kuo A."/>
            <person name="Kohler A."/>
            <person name="Costa M.D."/>
            <person name="Nagy L.G."/>
            <person name="Floudas D."/>
            <person name="Copeland A."/>
            <person name="Barry K.W."/>
            <person name="Cichocki N."/>
            <person name="Veneault-Fourrey C."/>
            <person name="LaButti K."/>
            <person name="Lindquist E.A."/>
            <person name="Lipzen A."/>
            <person name="Lundell T."/>
            <person name="Morin E."/>
            <person name="Murat C."/>
            <person name="Sun H."/>
            <person name="Tunlid A."/>
            <person name="Henrissat B."/>
            <person name="Grigoriev I.V."/>
            <person name="Hibbett D.S."/>
            <person name="Martin F."/>
            <person name="Nordberg H.P."/>
            <person name="Cantor M.N."/>
            <person name="Hua S.X."/>
        </authorList>
    </citation>
    <scope>NUCLEOTIDE SEQUENCE [LARGE SCALE GENOMIC DNA]</scope>
    <source>
        <strain evidence="2 3">441</strain>
    </source>
</reference>
<dbReference type="OrthoDB" id="2266637at2759"/>
<proteinExistence type="predicted"/>
<sequence length="66" mass="7886">IEYLPPYSPDLNPIEEAFSKIKHWLCWYNEYYRTTTDDGIIFDMLEVLDIITEEDAVGYFIHAGYF</sequence>
<protein>
    <recommendedName>
        <fullName evidence="1">Tc1-like transposase DDE domain-containing protein</fullName>
    </recommendedName>
</protein>
<dbReference type="Pfam" id="PF13358">
    <property type="entry name" value="DDE_3"/>
    <property type="match status" value="1"/>
</dbReference>
<name>A0A0C9Y3Y4_9AGAM</name>